<organism evidence="1 2">
    <name type="scientific">Elysia chlorotica</name>
    <name type="common">Eastern emerald elysia</name>
    <name type="synonym">Sea slug</name>
    <dbReference type="NCBI Taxonomy" id="188477"/>
    <lineage>
        <taxon>Eukaryota</taxon>
        <taxon>Metazoa</taxon>
        <taxon>Spiralia</taxon>
        <taxon>Lophotrochozoa</taxon>
        <taxon>Mollusca</taxon>
        <taxon>Gastropoda</taxon>
        <taxon>Heterobranchia</taxon>
        <taxon>Euthyneura</taxon>
        <taxon>Panpulmonata</taxon>
        <taxon>Sacoglossa</taxon>
        <taxon>Placobranchoidea</taxon>
        <taxon>Plakobranchidae</taxon>
        <taxon>Elysia</taxon>
    </lineage>
</organism>
<proteinExistence type="predicted"/>
<evidence type="ECO:0000313" key="1">
    <source>
        <dbReference type="EMBL" id="RUS70120.1"/>
    </source>
</evidence>
<dbReference type="Proteomes" id="UP000271974">
    <property type="component" value="Unassembled WGS sequence"/>
</dbReference>
<evidence type="ECO:0000313" key="2">
    <source>
        <dbReference type="Proteomes" id="UP000271974"/>
    </source>
</evidence>
<reference evidence="1 2" key="1">
    <citation type="submission" date="2019-01" db="EMBL/GenBank/DDBJ databases">
        <title>A draft genome assembly of the solar-powered sea slug Elysia chlorotica.</title>
        <authorList>
            <person name="Cai H."/>
            <person name="Li Q."/>
            <person name="Fang X."/>
            <person name="Li J."/>
            <person name="Curtis N.E."/>
            <person name="Altenburger A."/>
            <person name="Shibata T."/>
            <person name="Feng M."/>
            <person name="Maeda T."/>
            <person name="Schwartz J.A."/>
            <person name="Shigenobu S."/>
            <person name="Lundholm N."/>
            <person name="Nishiyama T."/>
            <person name="Yang H."/>
            <person name="Hasebe M."/>
            <person name="Li S."/>
            <person name="Pierce S.K."/>
            <person name="Wang J."/>
        </authorList>
    </citation>
    <scope>NUCLEOTIDE SEQUENCE [LARGE SCALE GENOMIC DNA]</scope>
    <source>
        <strain evidence="1">EC2010</strain>
        <tissue evidence="1">Whole organism of an adult</tissue>
    </source>
</reference>
<sequence>MLVKVLRFKAQGATYMNWMSKDRLVDSCYEDLKNATPNFFSIMGDDVIRRRFFIQNNYGGCANDAGWTVAVDSPSPPCTWEKNETFPYFKYVAGQVYENMNSDCIRSAEAIVVFLNYYPGEPQEYHDLFHTGNPEWRLAFRGTARVGSPIFPAYKDGTGISAYAEAACKTTDWKSPCSSHYRNNDALDQWKNIDEVLFAIIQNGEMVKTIFFKGEQSTYMNWYEKARLIKSCWDDLRMGPHLFFGIEGDASLQRRFFIQRNYGGCSNDKGWMVVSDNPPRPCDWEKSTAYPIIKFAVGPKAENWSTGEVLEAEAIAVFLKYKKL</sequence>
<gene>
    <name evidence="1" type="ORF">EGW08_022121</name>
</gene>
<protein>
    <submittedName>
        <fullName evidence="1">Uncharacterized protein</fullName>
    </submittedName>
</protein>
<comment type="caution">
    <text evidence="1">The sequence shown here is derived from an EMBL/GenBank/DDBJ whole genome shotgun (WGS) entry which is preliminary data.</text>
</comment>
<name>A0A433SLU9_ELYCH</name>
<dbReference type="OrthoDB" id="6077660at2759"/>
<dbReference type="EMBL" id="RQTK01001487">
    <property type="protein sequence ID" value="RUS70120.1"/>
    <property type="molecule type" value="Genomic_DNA"/>
</dbReference>
<dbReference type="AlphaFoldDB" id="A0A433SLU9"/>
<keyword evidence="2" id="KW-1185">Reference proteome</keyword>
<accession>A0A433SLU9</accession>